<dbReference type="HOGENOM" id="CLU_1236245_0_0_1"/>
<organism evidence="4 5">
    <name type="scientific">Helobdella robusta</name>
    <name type="common">Californian leech</name>
    <dbReference type="NCBI Taxonomy" id="6412"/>
    <lineage>
        <taxon>Eukaryota</taxon>
        <taxon>Metazoa</taxon>
        <taxon>Spiralia</taxon>
        <taxon>Lophotrochozoa</taxon>
        <taxon>Annelida</taxon>
        <taxon>Clitellata</taxon>
        <taxon>Hirudinea</taxon>
        <taxon>Rhynchobdellida</taxon>
        <taxon>Glossiphoniidae</taxon>
        <taxon>Helobdella</taxon>
    </lineage>
</organism>
<gene>
    <name evidence="4" type="primary">20204680</name>
    <name evidence="3" type="ORF">HELRODRAFT_173784</name>
</gene>
<dbReference type="AlphaFoldDB" id="T1F781"/>
<dbReference type="PANTHER" id="PTHR12374">
    <property type="entry name" value="TRANSCRIPTIONAL ADAPTOR 2 ADA2 -RELATED"/>
    <property type="match status" value="1"/>
</dbReference>
<reference evidence="4" key="3">
    <citation type="submission" date="2015-06" db="UniProtKB">
        <authorList>
            <consortium name="EnsemblMetazoa"/>
        </authorList>
    </citation>
    <scope>IDENTIFICATION</scope>
</reference>
<dbReference type="GO" id="GO:0003682">
    <property type="term" value="F:chromatin binding"/>
    <property type="evidence" value="ECO:0000318"/>
    <property type="project" value="GO_Central"/>
</dbReference>
<dbReference type="Proteomes" id="UP000015101">
    <property type="component" value="Unassembled WGS sequence"/>
</dbReference>
<dbReference type="GO" id="GO:0006357">
    <property type="term" value="P:regulation of transcription by RNA polymerase II"/>
    <property type="evidence" value="ECO:0000318"/>
    <property type="project" value="GO_Central"/>
</dbReference>
<dbReference type="GO" id="GO:0006338">
    <property type="term" value="P:chromatin remodeling"/>
    <property type="evidence" value="ECO:0000318"/>
    <property type="project" value="GO_Central"/>
</dbReference>
<dbReference type="OrthoDB" id="270417at2759"/>
<dbReference type="OMA" id="VRMRNEN"/>
<dbReference type="RefSeq" id="XP_009018628.1">
    <property type="nucleotide sequence ID" value="XM_009020380.1"/>
</dbReference>
<feature type="region of interest" description="Disordered" evidence="1">
    <location>
        <begin position="173"/>
        <end position="201"/>
    </location>
</feature>
<dbReference type="PANTHER" id="PTHR12374:SF20">
    <property type="entry name" value="TRANSCRIPTIONAL ADAPTER 2-ALPHA"/>
    <property type="match status" value="1"/>
</dbReference>
<dbReference type="EMBL" id="AMQM01004719">
    <property type="status" value="NOT_ANNOTATED_CDS"/>
    <property type="molecule type" value="Genomic_DNA"/>
</dbReference>
<evidence type="ECO:0000259" key="2">
    <source>
        <dbReference type="Pfam" id="PF22941"/>
    </source>
</evidence>
<evidence type="ECO:0000313" key="3">
    <source>
        <dbReference type="EMBL" id="ESO03480.1"/>
    </source>
</evidence>
<proteinExistence type="predicted"/>
<dbReference type="GO" id="GO:0070461">
    <property type="term" value="C:SAGA-type complex"/>
    <property type="evidence" value="ECO:0000318"/>
    <property type="project" value="GO_Central"/>
</dbReference>
<dbReference type="KEGG" id="hro:HELRODRAFT_173784"/>
<reference evidence="5" key="1">
    <citation type="submission" date="2012-12" db="EMBL/GenBank/DDBJ databases">
        <authorList>
            <person name="Hellsten U."/>
            <person name="Grimwood J."/>
            <person name="Chapman J.A."/>
            <person name="Shapiro H."/>
            <person name="Aerts A."/>
            <person name="Otillar R.P."/>
            <person name="Terry A.Y."/>
            <person name="Boore J.L."/>
            <person name="Simakov O."/>
            <person name="Marletaz F."/>
            <person name="Cho S.-J."/>
            <person name="Edsinger-Gonzales E."/>
            <person name="Havlak P."/>
            <person name="Kuo D.-H."/>
            <person name="Larsson T."/>
            <person name="Lv J."/>
            <person name="Arendt D."/>
            <person name="Savage R."/>
            <person name="Osoegawa K."/>
            <person name="de Jong P."/>
            <person name="Lindberg D.R."/>
            <person name="Seaver E.C."/>
            <person name="Weisblat D.A."/>
            <person name="Putnam N.H."/>
            <person name="Grigoriev I.V."/>
            <person name="Rokhsar D.S."/>
        </authorList>
    </citation>
    <scope>NUCLEOTIDE SEQUENCE</scope>
</reference>
<evidence type="ECO:0000313" key="4">
    <source>
        <dbReference type="EnsemblMetazoa" id="HelroP173784"/>
    </source>
</evidence>
<protein>
    <recommendedName>
        <fullName evidence="2">Transcriptional adapter 2-alpha/beta-like domain-containing protein</fullName>
    </recommendedName>
</protein>
<dbReference type="GeneID" id="20204680"/>
<feature type="domain" description="Transcriptional adapter 2-alpha/beta-like" evidence="2">
    <location>
        <begin position="29"/>
        <end position="96"/>
    </location>
</feature>
<dbReference type="InParanoid" id="T1F781"/>
<reference evidence="3 5" key="2">
    <citation type="journal article" date="2013" name="Nature">
        <title>Insights into bilaterian evolution from three spiralian genomes.</title>
        <authorList>
            <person name="Simakov O."/>
            <person name="Marletaz F."/>
            <person name="Cho S.J."/>
            <person name="Edsinger-Gonzales E."/>
            <person name="Havlak P."/>
            <person name="Hellsten U."/>
            <person name="Kuo D.H."/>
            <person name="Larsson T."/>
            <person name="Lv J."/>
            <person name="Arendt D."/>
            <person name="Savage R."/>
            <person name="Osoegawa K."/>
            <person name="de Jong P."/>
            <person name="Grimwood J."/>
            <person name="Chapman J.A."/>
            <person name="Shapiro H."/>
            <person name="Aerts A."/>
            <person name="Otillar R.P."/>
            <person name="Terry A.Y."/>
            <person name="Boore J.L."/>
            <person name="Grigoriev I.V."/>
            <person name="Lindberg D.R."/>
            <person name="Seaver E.C."/>
            <person name="Weisblat D.A."/>
            <person name="Putnam N.H."/>
            <person name="Rokhsar D.S."/>
        </authorList>
    </citation>
    <scope>NUCLEOTIDE SEQUENCE</scope>
</reference>
<dbReference type="EMBL" id="KB096633">
    <property type="protein sequence ID" value="ESO03480.1"/>
    <property type="molecule type" value="Genomic_DNA"/>
</dbReference>
<dbReference type="InterPro" id="IPR055141">
    <property type="entry name" value="TADA2A_B-like_dom"/>
</dbReference>
<name>T1F781_HELRO</name>
<dbReference type="GO" id="GO:0005634">
    <property type="term" value="C:nucleus"/>
    <property type="evidence" value="ECO:0000318"/>
    <property type="project" value="GO_Central"/>
</dbReference>
<evidence type="ECO:0000313" key="5">
    <source>
        <dbReference type="Proteomes" id="UP000015101"/>
    </source>
</evidence>
<dbReference type="GO" id="GO:0003713">
    <property type="term" value="F:transcription coactivator activity"/>
    <property type="evidence" value="ECO:0000318"/>
    <property type="project" value="GO_Central"/>
</dbReference>
<accession>T1F781</accession>
<dbReference type="EnsemblMetazoa" id="HelroT173784">
    <property type="protein sequence ID" value="HelroP173784"/>
    <property type="gene ID" value="HelroG173784"/>
</dbReference>
<sequence>MACSDKYAGDVYEKSVETQDLTVEQQKDLGYMALRDDFDKDYDNDAETSISSVCLHYTDDAIDVAYKVFQVEQFRERQMDRDKRKVLAKRYNILYDSSHLGFKSFRVNWKKRTREFKAYQNNFLSVAKFMDKSKFAGLFKNLERQKKICRHLSLLLRLSKNGLKKMTEKEIKKAKQREKEKRRGVRMGNESDSITGRGVRMRNENDSITVRVVKMRNESDSITG</sequence>
<evidence type="ECO:0000256" key="1">
    <source>
        <dbReference type="SAM" id="MobiDB-lite"/>
    </source>
</evidence>
<keyword evidence="5" id="KW-1185">Reference proteome</keyword>
<dbReference type="CTD" id="20204680"/>
<dbReference type="STRING" id="6412.T1F781"/>
<dbReference type="Pfam" id="PF22941">
    <property type="entry name" value="TADA2A-like_3rd"/>
    <property type="match status" value="1"/>
</dbReference>